<comment type="pathway">
    <text evidence="3 18">Phospholipid metabolism; CDP-diacylglycerol biosynthesis; CDP-diacylglycerol from sn-glycerol 3-phosphate: step 3/3.</text>
</comment>
<accession>A0A1M5M0S4</accession>
<organism evidence="20 21">
    <name type="scientific">Cognatiyoonia sediminum</name>
    <dbReference type="NCBI Taxonomy" id="1508389"/>
    <lineage>
        <taxon>Bacteria</taxon>
        <taxon>Pseudomonadati</taxon>
        <taxon>Pseudomonadota</taxon>
        <taxon>Alphaproteobacteria</taxon>
        <taxon>Rhodobacterales</taxon>
        <taxon>Paracoccaceae</taxon>
        <taxon>Cognatiyoonia</taxon>
    </lineage>
</organism>
<evidence type="ECO:0000256" key="14">
    <source>
        <dbReference type="ARBA" id="ARBA00023098"/>
    </source>
</evidence>
<keyword evidence="12 18" id="KW-0548">Nucleotidyltransferase</keyword>
<dbReference type="PROSITE" id="PS01315">
    <property type="entry name" value="CDS"/>
    <property type="match status" value="1"/>
</dbReference>
<dbReference type="RefSeq" id="WP_072899135.1">
    <property type="nucleotide sequence ID" value="NZ_FQXB01000001.1"/>
</dbReference>
<comment type="catalytic activity">
    <reaction evidence="1 18">
        <text>a 1,2-diacyl-sn-glycero-3-phosphate + CTP + H(+) = a CDP-1,2-diacyl-sn-glycerol + diphosphate</text>
        <dbReference type="Rhea" id="RHEA:16229"/>
        <dbReference type="ChEBI" id="CHEBI:15378"/>
        <dbReference type="ChEBI" id="CHEBI:33019"/>
        <dbReference type="ChEBI" id="CHEBI:37563"/>
        <dbReference type="ChEBI" id="CHEBI:58332"/>
        <dbReference type="ChEBI" id="CHEBI:58608"/>
        <dbReference type="EC" id="2.7.7.41"/>
    </reaction>
</comment>
<evidence type="ECO:0000256" key="19">
    <source>
        <dbReference type="SAM" id="Phobius"/>
    </source>
</evidence>
<dbReference type="Pfam" id="PF01148">
    <property type="entry name" value="CTP_transf_1"/>
    <property type="match status" value="1"/>
</dbReference>
<dbReference type="OrthoDB" id="9799199at2"/>
<dbReference type="AlphaFoldDB" id="A0A1M5M0S4"/>
<evidence type="ECO:0000256" key="16">
    <source>
        <dbReference type="ARBA" id="ARBA00023209"/>
    </source>
</evidence>
<feature type="transmembrane region" description="Helical" evidence="19">
    <location>
        <begin position="87"/>
        <end position="104"/>
    </location>
</feature>
<evidence type="ECO:0000256" key="17">
    <source>
        <dbReference type="ARBA" id="ARBA00023264"/>
    </source>
</evidence>
<keyword evidence="17" id="KW-1208">Phospholipid metabolism</keyword>
<keyword evidence="9" id="KW-0444">Lipid biosynthesis</keyword>
<evidence type="ECO:0000256" key="4">
    <source>
        <dbReference type="ARBA" id="ARBA00005189"/>
    </source>
</evidence>
<dbReference type="Proteomes" id="UP000184074">
    <property type="component" value="Unassembled WGS sequence"/>
</dbReference>
<evidence type="ECO:0000313" key="21">
    <source>
        <dbReference type="Proteomes" id="UP000184074"/>
    </source>
</evidence>
<keyword evidence="15 19" id="KW-0472">Membrane</keyword>
<evidence type="ECO:0000256" key="13">
    <source>
        <dbReference type="ARBA" id="ARBA00022989"/>
    </source>
</evidence>
<evidence type="ECO:0000256" key="5">
    <source>
        <dbReference type="ARBA" id="ARBA00010185"/>
    </source>
</evidence>
<evidence type="ECO:0000313" key="20">
    <source>
        <dbReference type="EMBL" id="SHG70836.1"/>
    </source>
</evidence>
<gene>
    <name evidence="20" type="ORF">SAMN05444003_0583</name>
</gene>
<evidence type="ECO:0000256" key="8">
    <source>
        <dbReference type="ARBA" id="ARBA00022475"/>
    </source>
</evidence>
<name>A0A1M5M0S4_9RHOB</name>
<evidence type="ECO:0000256" key="7">
    <source>
        <dbReference type="ARBA" id="ARBA00019373"/>
    </source>
</evidence>
<feature type="transmembrane region" description="Helical" evidence="19">
    <location>
        <begin position="20"/>
        <end position="53"/>
    </location>
</feature>
<dbReference type="EMBL" id="FQXB01000001">
    <property type="protein sequence ID" value="SHG70836.1"/>
    <property type="molecule type" value="Genomic_DNA"/>
</dbReference>
<evidence type="ECO:0000256" key="10">
    <source>
        <dbReference type="ARBA" id="ARBA00022679"/>
    </source>
</evidence>
<feature type="transmembrane region" description="Helical" evidence="19">
    <location>
        <begin position="173"/>
        <end position="191"/>
    </location>
</feature>
<evidence type="ECO:0000256" key="12">
    <source>
        <dbReference type="ARBA" id="ARBA00022695"/>
    </source>
</evidence>
<evidence type="ECO:0000256" key="18">
    <source>
        <dbReference type="RuleBase" id="RU003938"/>
    </source>
</evidence>
<keyword evidence="16" id="KW-0594">Phospholipid biosynthesis</keyword>
<dbReference type="GO" id="GO:0004605">
    <property type="term" value="F:phosphatidate cytidylyltransferase activity"/>
    <property type="evidence" value="ECO:0007669"/>
    <property type="project" value="UniProtKB-EC"/>
</dbReference>
<dbReference type="UniPathway" id="UPA00557">
    <property type="reaction ID" value="UER00614"/>
</dbReference>
<evidence type="ECO:0000256" key="15">
    <source>
        <dbReference type="ARBA" id="ARBA00023136"/>
    </source>
</evidence>
<dbReference type="STRING" id="1508389.SAMN05444003_0583"/>
<dbReference type="InterPro" id="IPR000374">
    <property type="entry name" value="PC_trans"/>
</dbReference>
<keyword evidence="10 18" id="KW-0808">Transferase</keyword>
<comment type="subcellular location">
    <subcellularLocation>
        <location evidence="2">Cell membrane</location>
        <topology evidence="2">Multi-pass membrane protein</topology>
    </subcellularLocation>
</comment>
<keyword evidence="21" id="KW-1185">Reference proteome</keyword>
<dbReference type="GO" id="GO:0016024">
    <property type="term" value="P:CDP-diacylglycerol biosynthetic process"/>
    <property type="evidence" value="ECO:0007669"/>
    <property type="project" value="UniProtKB-UniPathway"/>
</dbReference>
<sequence>MPTDQTPPASKWDDLQVRLISAAGMLVVGLVAIYLGGAAFQLLVVFALGLMIWELTSLCDPERPNAAIVLAVMACAIGSVLHTLEGIYLIAVMLTPCILGAVFIGQRRQLFLVFSIAIFLATYSMVHFRNMFGADWIMWIILVIIASDTLGYLAGRAFGGPKFWPKISPKKTWSGTVAGWIGAAVVGAIFARYTNSGAALIVISALVAFAGQMGDIAESALKRRVGIKDSSDLIPGHGGLLDRFDAMLGATLVLGILIIGFGYTGVAF</sequence>
<keyword evidence="11 18" id="KW-0812">Transmembrane</keyword>
<feature type="transmembrane region" description="Helical" evidence="19">
    <location>
        <begin position="65"/>
        <end position="81"/>
    </location>
</feature>
<feature type="transmembrane region" description="Helical" evidence="19">
    <location>
        <begin position="136"/>
        <end position="153"/>
    </location>
</feature>
<proteinExistence type="inferred from homology"/>
<comment type="pathway">
    <text evidence="4">Lipid metabolism.</text>
</comment>
<dbReference type="PANTHER" id="PTHR46382:SF1">
    <property type="entry name" value="PHOSPHATIDATE CYTIDYLYLTRANSFERASE"/>
    <property type="match status" value="1"/>
</dbReference>
<keyword evidence="14" id="KW-0443">Lipid metabolism</keyword>
<evidence type="ECO:0000256" key="6">
    <source>
        <dbReference type="ARBA" id="ARBA00012487"/>
    </source>
</evidence>
<keyword evidence="8" id="KW-1003">Cell membrane</keyword>
<evidence type="ECO:0000256" key="1">
    <source>
        <dbReference type="ARBA" id="ARBA00001698"/>
    </source>
</evidence>
<reference evidence="20 21" key="1">
    <citation type="submission" date="2016-11" db="EMBL/GenBank/DDBJ databases">
        <authorList>
            <person name="Jaros S."/>
            <person name="Januszkiewicz K."/>
            <person name="Wedrychowicz H."/>
        </authorList>
    </citation>
    <scope>NUCLEOTIDE SEQUENCE [LARGE SCALE GENOMIC DNA]</scope>
    <source>
        <strain evidence="20 21">DSM 28715</strain>
    </source>
</reference>
<dbReference type="PANTHER" id="PTHR46382">
    <property type="entry name" value="PHOSPHATIDATE CYTIDYLYLTRANSFERASE"/>
    <property type="match status" value="1"/>
</dbReference>
<evidence type="ECO:0000256" key="11">
    <source>
        <dbReference type="ARBA" id="ARBA00022692"/>
    </source>
</evidence>
<dbReference type="GO" id="GO:0005886">
    <property type="term" value="C:plasma membrane"/>
    <property type="evidence" value="ECO:0007669"/>
    <property type="project" value="UniProtKB-SubCell"/>
</dbReference>
<feature type="transmembrane region" description="Helical" evidence="19">
    <location>
        <begin position="111"/>
        <end position="130"/>
    </location>
</feature>
<feature type="transmembrane region" description="Helical" evidence="19">
    <location>
        <begin position="246"/>
        <end position="266"/>
    </location>
</feature>
<evidence type="ECO:0000256" key="9">
    <source>
        <dbReference type="ARBA" id="ARBA00022516"/>
    </source>
</evidence>
<comment type="similarity">
    <text evidence="5 18">Belongs to the CDS family.</text>
</comment>
<keyword evidence="13 19" id="KW-1133">Transmembrane helix</keyword>
<protein>
    <recommendedName>
        <fullName evidence="7 18">Phosphatidate cytidylyltransferase</fullName>
        <ecNumber evidence="6 18">2.7.7.41</ecNumber>
    </recommendedName>
</protein>
<evidence type="ECO:0000256" key="2">
    <source>
        <dbReference type="ARBA" id="ARBA00004651"/>
    </source>
</evidence>
<dbReference type="EC" id="2.7.7.41" evidence="6 18"/>
<evidence type="ECO:0000256" key="3">
    <source>
        <dbReference type="ARBA" id="ARBA00005119"/>
    </source>
</evidence>